<feature type="domain" description="Response regulatory" evidence="11">
    <location>
        <begin position="1616"/>
        <end position="1732"/>
    </location>
</feature>
<dbReference type="PROSITE" id="PS50885">
    <property type="entry name" value="HAMP"/>
    <property type="match status" value="10"/>
</dbReference>
<keyword evidence="6" id="KW-0418">Kinase</keyword>
<feature type="domain" description="HAMP" evidence="12">
    <location>
        <begin position="301"/>
        <end position="353"/>
    </location>
</feature>
<dbReference type="FunFam" id="1.20.120.1530:FF:000002">
    <property type="entry name" value="Two-component osmosensing histidine kinase"/>
    <property type="match status" value="5"/>
</dbReference>
<dbReference type="InterPro" id="IPR011006">
    <property type="entry name" value="CheY-like_superfamily"/>
</dbReference>
<feature type="domain" description="Histidine kinase" evidence="10">
    <location>
        <begin position="1223"/>
        <end position="1450"/>
    </location>
</feature>
<evidence type="ECO:0000256" key="3">
    <source>
        <dbReference type="ARBA" id="ARBA00012438"/>
    </source>
</evidence>
<feature type="domain" description="HAMP" evidence="12">
    <location>
        <begin position="393"/>
        <end position="445"/>
    </location>
</feature>
<dbReference type="SUPFAM" id="SSF47384">
    <property type="entry name" value="Homodimeric domain of signal transducing histidine kinase"/>
    <property type="match status" value="1"/>
</dbReference>
<dbReference type="SUPFAM" id="SSF55781">
    <property type="entry name" value="GAF domain-like"/>
    <property type="match status" value="1"/>
</dbReference>
<dbReference type="SMART" id="SM00448">
    <property type="entry name" value="REC"/>
    <property type="match status" value="3"/>
</dbReference>
<dbReference type="InterPro" id="IPR004358">
    <property type="entry name" value="Sig_transdc_His_kin-like_C"/>
</dbReference>
<gene>
    <name evidence="13" type="ORF">HQ865_23555</name>
</gene>
<dbReference type="Gene3D" id="3.40.50.2300">
    <property type="match status" value="3"/>
</dbReference>
<dbReference type="Pfam" id="PF00512">
    <property type="entry name" value="HisKA"/>
    <property type="match status" value="1"/>
</dbReference>
<evidence type="ECO:0000256" key="2">
    <source>
        <dbReference type="ARBA" id="ARBA00004370"/>
    </source>
</evidence>
<evidence type="ECO:0000256" key="7">
    <source>
        <dbReference type="ARBA" id="ARBA00023012"/>
    </source>
</evidence>
<dbReference type="SMART" id="SM00387">
    <property type="entry name" value="HATPase_c"/>
    <property type="match status" value="1"/>
</dbReference>
<sequence length="1880" mass="204937">MKDDVLDEILDKNGIVDEHLTDTLDLKELLKVLSLVKNGRLNARMPVTQAGINGRICEVLNDIIDMNERFVAEISSAEVTIGKRGHLAKRIELPDARGEWARGVTSLNNLIEDLTTPTLEIAGMINSVANGDLSKHIPLEIKGHPLKGEFLRIAKESNQMLAKLQLFSMEVTRVARQVGSEGKLGEQAKIKGVAGVWAELTDSVNQMAGNLTAQVRNVAAVTTAVAKGDLSRKITVEAKGEILELKNTINTMVDQLNSFSSEVTRVALEVGTEGKLGGQAKVPGVAGTWKDLTDSVNRMAGNLTSQVRNIAGVTTAVANGDLSKKITVDVKGEMLELKKTINTMVDQLNSFASEVTRVALEVGTEGKLGGQARVKGVGGVWKDLTDSVNQMGSNLTDQVRNIAGVTTAVAKGDLSRKITVDAKGELLELKNTINTMVDQLNSFSSEVTRVAREVGSEGQLGGQANVPGIGGTWKDLTDSVNQMAGNLTGQVRNIAEVTTAVAKGDLSKKITVDVQGEMLELKVTINTMVDQLNSFGSEVTRVAREVGSEGQLGGQANVPGVGGTWKDLTDSVNKMADNLTSQVRNIAEVTTAVAKGDLSRKITVNAKGELLELKDTINTMVDQLRGFASEVTRVAREVGSEGQLGGQANVPGVDGTWKDLTDSVNKMAGNLTAQLRNIADVSIAIANGDLSKKITVDVRGEILQLKETINTMVDQLRGFASEVTRVAREVGTDGNLGGQAFVPGVAGTWKDLTDSVNQMSSNLTSQVRNIAEVTKAVASGDLSKTVIIDVKGEIMDLKNTINTMVDQLNSFASEVTRVAREVGTEGKLGGQAHVKGVGGTWKDLTDSVNQMASNLTGQIRGIAKVATGIAKGNLKQRLSINALGEVAQLTDTINEMIDTLAVFADEVTTVAREVGVQGRLGGQASVPGASGTWKDLTENVNQLAQNLTVQVRSISEVASAVTKGDLTRTIRVEAKGELEALKDTINQMIANLKGTTLRNHEQDWLKSNLAKFAQMLQGQRDRNAVANKVLSELAELVNARYGAFYILEQREGADEPKLKLFAGYAQKSRKLIDQEFSLSEGLVGQCATDKERIRLANVPNEYLQINSGIGQAAPIDLVILPVLFENNVKAVIELASFENFSDTHIDFLDQLTESIGIVLNNIETNTRTEELLSQSQSLAGELSAQQEELRRANDELHDKGRSLEEKAEQLTLTSKYKSEFLANMSHELRTPLNSLLILAQQLFENPEGNLTEKQRMFAKTIHSCGDDLIQLINDILDLSKIESGVIAADVMPVSFKEITGFAESTFRPISEAKNLKFEIEVEETLPEMMETDMQRLNQILKNLLSNAFKFTEKGRVKLHIFRPGQENPLEHDSVIAFSIEDSGIGISKNTQGIIFEAFQQAEGSTSRKYGGTGLGLSISKGFAELLGGTITVGSELGKGSTFTLYLPLKYQEEKAAPVKVKEPNPVPHLRSSMADSVAMVIDDDRHNITAEDKVLLVVEDDLRFTKILIDKAHNFGLKVVVAITYLEIFDNIIKYNPVAITLDVNMPESNGWKLLKLLKMDTSLRHIPVHVISGEDNKIMALKFGARSFSLKPLSNASLDDLITGIVNFHMHAKKRVLVIEDNETELQRLTELITNDRVEVFSATTAKKALSVLKKELFDCIILDYVLPDANGIELLNKINLLKHPQTTILLHSARDFTQDELIQLKRLNHKIITKTPSSHIQLLEEILVLLHIDRRYISESKLKLIDSIRDNGDVLDGKKVLVVDDDVRNLFALTAVFERSKIEAITAESGREALEILNNDKSIDIVLMDIMMPEMDGYETIQIIRKEAKHKSLPIIAVTAKAMIGDRQKCIASGASDYITKPVKTDQLLSLMRVWLIK</sequence>
<dbReference type="PANTHER" id="PTHR45339:SF1">
    <property type="entry name" value="HYBRID SIGNAL TRANSDUCTION HISTIDINE KINASE J"/>
    <property type="match status" value="1"/>
</dbReference>
<dbReference type="SUPFAM" id="SSF52172">
    <property type="entry name" value="CheY-like"/>
    <property type="match status" value="3"/>
</dbReference>
<evidence type="ECO:0000256" key="5">
    <source>
        <dbReference type="ARBA" id="ARBA00022679"/>
    </source>
</evidence>
<evidence type="ECO:0000256" key="9">
    <source>
        <dbReference type="SAM" id="Coils"/>
    </source>
</evidence>
<dbReference type="PANTHER" id="PTHR45339">
    <property type="entry name" value="HYBRID SIGNAL TRANSDUCTION HISTIDINE KINASE J"/>
    <property type="match status" value="1"/>
</dbReference>
<keyword evidence="4 8" id="KW-0597">Phosphoprotein</keyword>
<dbReference type="SMART" id="SM00388">
    <property type="entry name" value="HisKA"/>
    <property type="match status" value="1"/>
</dbReference>
<feature type="coiled-coil region" evidence="9">
    <location>
        <begin position="1175"/>
        <end position="1213"/>
    </location>
</feature>
<dbReference type="Gene3D" id="1.10.287.130">
    <property type="match status" value="1"/>
</dbReference>
<comment type="catalytic activity">
    <reaction evidence="1">
        <text>ATP + protein L-histidine = ADP + protein N-phospho-L-histidine.</text>
        <dbReference type="EC" id="2.7.13.3"/>
    </reaction>
</comment>
<dbReference type="SUPFAM" id="SSF58104">
    <property type="entry name" value="Methyl-accepting chemotaxis protein (MCP) signaling domain"/>
    <property type="match status" value="4"/>
</dbReference>
<reference evidence="13 14" key="1">
    <citation type="submission" date="2020-05" db="EMBL/GenBank/DDBJ databases">
        <title>Mucilaginibacter mali sp. nov.</title>
        <authorList>
            <person name="Kim H.S."/>
            <person name="Lee K.C."/>
            <person name="Suh M.K."/>
            <person name="Kim J.-S."/>
            <person name="Han K.-I."/>
            <person name="Eom M.K."/>
            <person name="Shin Y.K."/>
            <person name="Lee J.-S."/>
        </authorList>
    </citation>
    <scope>NUCLEOTIDE SEQUENCE [LARGE SCALE GENOMIC DNA]</scope>
    <source>
        <strain evidence="13 14">G2-14</strain>
    </source>
</reference>
<feature type="domain" description="HAMP" evidence="12">
    <location>
        <begin position="485"/>
        <end position="537"/>
    </location>
</feature>
<feature type="domain" description="HAMP" evidence="12">
    <location>
        <begin position="669"/>
        <end position="721"/>
    </location>
</feature>
<feature type="domain" description="HAMP" evidence="12">
    <location>
        <begin position="209"/>
        <end position="261"/>
    </location>
</feature>
<accession>A0A7D4QI81</accession>
<dbReference type="InterPro" id="IPR003660">
    <property type="entry name" value="HAMP_dom"/>
</dbReference>
<keyword evidence="5" id="KW-0808">Transferase</keyword>
<dbReference type="FunFam" id="3.30.565.10:FF:000010">
    <property type="entry name" value="Sensor histidine kinase RcsC"/>
    <property type="match status" value="1"/>
</dbReference>
<dbReference type="Gene3D" id="6.10.340.10">
    <property type="match status" value="1"/>
</dbReference>
<feature type="domain" description="HAMP" evidence="12">
    <location>
        <begin position="945"/>
        <end position="997"/>
    </location>
</feature>
<dbReference type="EC" id="2.7.13.3" evidence="3"/>
<dbReference type="CDD" id="cd00082">
    <property type="entry name" value="HisKA"/>
    <property type="match status" value="1"/>
</dbReference>
<feature type="domain" description="Response regulatory" evidence="11">
    <location>
        <begin position="1494"/>
        <end position="1607"/>
    </location>
</feature>
<keyword evidence="14" id="KW-1185">Reference proteome</keyword>
<feature type="domain" description="Response regulatory" evidence="11">
    <location>
        <begin position="1761"/>
        <end position="1878"/>
    </location>
</feature>
<evidence type="ECO:0000256" key="6">
    <source>
        <dbReference type="ARBA" id="ARBA00022777"/>
    </source>
</evidence>
<dbReference type="CDD" id="cd16922">
    <property type="entry name" value="HATPase_EvgS-ArcB-TorS-like"/>
    <property type="match status" value="1"/>
</dbReference>
<comment type="subcellular location">
    <subcellularLocation>
        <location evidence="2">Membrane</location>
    </subcellularLocation>
</comment>
<dbReference type="Pfam" id="PF13185">
    <property type="entry name" value="GAF_2"/>
    <property type="match status" value="1"/>
</dbReference>
<dbReference type="EMBL" id="CP054139">
    <property type="protein sequence ID" value="QKJ32612.1"/>
    <property type="molecule type" value="Genomic_DNA"/>
</dbReference>
<dbReference type="InterPro" id="IPR003018">
    <property type="entry name" value="GAF"/>
</dbReference>
<dbReference type="InterPro" id="IPR003594">
    <property type="entry name" value="HATPase_dom"/>
</dbReference>
<dbReference type="Gene3D" id="3.30.565.10">
    <property type="entry name" value="Histidine kinase-like ATPase, C-terminal domain"/>
    <property type="match status" value="1"/>
</dbReference>
<dbReference type="CDD" id="cd06225">
    <property type="entry name" value="HAMP"/>
    <property type="match status" value="9"/>
</dbReference>
<evidence type="ECO:0000259" key="10">
    <source>
        <dbReference type="PROSITE" id="PS50109"/>
    </source>
</evidence>
<evidence type="ECO:0000256" key="8">
    <source>
        <dbReference type="PROSITE-ProRule" id="PRU00169"/>
    </source>
</evidence>
<feature type="domain" description="HAMP" evidence="12">
    <location>
        <begin position="112"/>
        <end position="169"/>
    </location>
</feature>
<organism evidence="13 14">
    <name type="scientific">Mucilaginibacter mali</name>
    <dbReference type="NCBI Taxonomy" id="2740462"/>
    <lineage>
        <taxon>Bacteria</taxon>
        <taxon>Pseudomonadati</taxon>
        <taxon>Bacteroidota</taxon>
        <taxon>Sphingobacteriia</taxon>
        <taxon>Sphingobacteriales</taxon>
        <taxon>Sphingobacteriaceae</taxon>
        <taxon>Mucilaginibacter</taxon>
    </lineage>
</organism>
<dbReference type="Pfam" id="PF00672">
    <property type="entry name" value="HAMP"/>
    <property type="match status" value="5"/>
</dbReference>
<feature type="modified residue" description="4-aspartylphosphate" evidence="8">
    <location>
        <position position="1811"/>
    </location>
</feature>
<dbReference type="PROSITE" id="PS50110">
    <property type="entry name" value="RESPONSE_REGULATORY"/>
    <property type="match status" value="3"/>
</dbReference>
<dbReference type="Pfam" id="PF02518">
    <property type="entry name" value="HATPase_c"/>
    <property type="match status" value="1"/>
</dbReference>
<evidence type="ECO:0000256" key="4">
    <source>
        <dbReference type="ARBA" id="ARBA00022553"/>
    </source>
</evidence>
<dbReference type="InterPro" id="IPR003661">
    <property type="entry name" value="HisK_dim/P_dom"/>
</dbReference>
<feature type="domain" description="HAMP" evidence="12">
    <location>
        <begin position="761"/>
        <end position="813"/>
    </location>
</feature>
<keyword evidence="9" id="KW-0175">Coiled coil</keyword>
<evidence type="ECO:0000256" key="1">
    <source>
        <dbReference type="ARBA" id="ARBA00000085"/>
    </source>
</evidence>
<dbReference type="KEGG" id="mmab:HQ865_23555"/>
<feature type="domain" description="HAMP" evidence="12">
    <location>
        <begin position="853"/>
        <end position="905"/>
    </location>
</feature>
<dbReference type="PROSITE" id="PS50109">
    <property type="entry name" value="HIS_KIN"/>
    <property type="match status" value="1"/>
</dbReference>
<evidence type="ECO:0000313" key="13">
    <source>
        <dbReference type="EMBL" id="QKJ32612.1"/>
    </source>
</evidence>
<dbReference type="Proteomes" id="UP000505355">
    <property type="component" value="Chromosome"/>
</dbReference>
<dbReference type="GO" id="GO:0000155">
    <property type="term" value="F:phosphorelay sensor kinase activity"/>
    <property type="evidence" value="ECO:0007669"/>
    <property type="project" value="InterPro"/>
</dbReference>
<dbReference type="GO" id="GO:0016020">
    <property type="term" value="C:membrane"/>
    <property type="evidence" value="ECO:0007669"/>
    <property type="project" value="UniProtKB-SubCell"/>
</dbReference>
<dbReference type="CDD" id="cd17546">
    <property type="entry name" value="REC_hyHK_CKI1_RcsC-like"/>
    <property type="match status" value="1"/>
</dbReference>
<evidence type="ECO:0000259" key="11">
    <source>
        <dbReference type="PROSITE" id="PS50110"/>
    </source>
</evidence>
<dbReference type="InterPro" id="IPR036097">
    <property type="entry name" value="HisK_dim/P_sf"/>
</dbReference>
<dbReference type="SMART" id="SM00065">
    <property type="entry name" value="GAF"/>
    <property type="match status" value="1"/>
</dbReference>
<dbReference type="InterPro" id="IPR029016">
    <property type="entry name" value="GAF-like_dom_sf"/>
</dbReference>
<dbReference type="InterPro" id="IPR005467">
    <property type="entry name" value="His_kinase_dom"/>
</dbReference>
<dbReference type="PRINTS" id="PR00344">
    <property type="entry name" value="BCTRLSENSOR"/>
</dbReference>
<dbReference type="Pfam" id="PF00072">
    <property type="entry name" value="Response_reg"/>
    <property type="match status" value="3"/>
</dbReference>
<name>A0A7D4QI81_9SPHI</name>
<keyword evidence="7" id="KW-0902">Two-component regulatory system</keyword>
<dbReference type="SUPFAM" id="SSF55874">
    <property type="entry name" value="ATPase domain of HSP90 chaperone/DNA topoisomerase II/histidine kinase"/>
    <property type="match status" value="1"/>
</dbReference>
<feature type="modified residue" description="4-aspartylphosphate" evidence="8">
    <location>
        <position position="1543"/>
    </location>
</feature>
<feature type="domain" description="HAMP" evidence="12">
    <location>
        <begin position="577"/>
        <end position="629"/>
    </location>
</feature>
<dbReference type="InterPro" id="IPR001789">
    <property type="entry name" value="Sig_transdc_resp-reg_receiver"/>
</dbReference>
<dbReference type="Gene3D" id="3.30.450.40">
    <property type="match status" value="1"/>
</dbReference>
<proteinExistence type="predicted"/>
<dbReference type="Pfam" id="PF18947">
    <property type="entry name" value="HAMP_2"/>
    <property type="match status" value="4"/>
</dbReference>
<feature type="modified residue" description="4-aspartylphosphate" evidence="8">
    <location>
        <position position="1665"/>
    </location>
</feature>
<evidence type="ECO:0000259" key="12">
    <source>
        <dbReference type="PROSITE" id="PS50885"/>
    </source>
</evidence>
<dbReference type="SMART" id="SM00304">
    <property type="entry name" value="HAMP"/>
    <property type="match status" value="10"/>
</dbReference>
<dbReference type="Gene3D" id="1.20.120.1530">
    <property type="match status" value="6"/>
</dbReference>
<dbReference type="CDD" id="cd00156">
    <property type="entry name" value="REC"/>
    <property type="match status" value="1"/>
</dbReference>
<dbReference type="InterPro" id="IPR036890">
    <property type="entry name" value="HATPase_C_sf"/>
</dbReference>
<dbReference type="RefSeq" id="WP_173417261.1">
    <property type="nucleotide sequence ID" value="NZ_CP054139.1"/>
</dbReference>
<protein>
    <recommendedName>
        <fullName evidence="3">histidine kinase</fullName>
        <ecNumber evidence="3">2.7.13.3</ecNumber>
    </recommendedName>
</protein>
<evidence type="ECO:0000313" key="14">
    <source>
        <dbReference type="Proteomes" id="UP000505355"/>
    </source>
</evidence>